<evidence type="ECO:0000256" key="2">
    <source>
        <dbReference type="ARBA" id="ARBA00008130"/>
    </source>
</evidence>
<sequence>MYIIQARVNDALNINPPAGDQRLTVHGSNWLWAVTAIYIISFLAFFGFSFTARAGELVFHYIYGFALFVGSITYFAMASDLGWSLMVMSDNLDNGLTRQIFFAKYINWVVSFPAIILALGLLSGISWATIVYQVFLSWFWILAYIAGAYTPTDYKWGFFAFGTFAWVLLTLSQWMLGRKSAKRVGVASDYTLLLGWLTLLWLLYPVAWGLSDGGNEIGETAGFIFFGILDVLVLPILSFVTMAMSSDWDYGKLNIAFTQYGRVPVASGHFPEKAATAPGATPAAAPATAPAPAATTPASVPAMQQEGVETV</sequence>
<dbReference type="SUPFAM" id="SSF81321">
    <property type="entry name" value="Family A G protein-coupled receptor-like"/>
    <property type="match status" value="1"/>
</dbReference>
<dbReference type="PANTHER" id="PTHR28286">
    <property type="match status" value="1"/>
</dbReference>
<dbReference type="PANTHER" id="PTHR28286:SF1">
    <property type="entry name" value="30 KDA HEAT SHOCK PROTEIN-RELATED"/>
    <property type="match status" value="1"/>
</dbReference>
<comment type="similarity">
    <text evidence="2">Belongs to the archaeal/bacterial/fungal opsin family.</text>
</comment>
<evidence type="ECO:0000256" key="6">
    <source>
        <dbReference type="SAM" id="MobiDB-lite"/>
    </source>
</evidence>
<evidence type="ECO:0008006" key="10">
    <source>
        <dbReference type="Google" id="ProtNLM"/>
    </source>
</evidence>
<feature type="transmembrane region" description="Helical" evidence="7">
    <location>
        <begin position="130"/>
        <end position="150"/>
    </location>
</feature>
<evidence type="ECO:0000256" key="4">
    <source>
        <dbReference type="ARBA" id="ARBA00022989"/>
    </source>
</evidence>
<gene>
    <name evidence="8" type="ORF">Sste5346_008827</name>
</gene>
<feature type="region of interest" description="Disordered" evidence="6">
    <location>
        <begin position="276"/>
        <end position="311"/>
    </location>
</feature>
<keyword evidence="4 7" id="KW-1133">Transmembrane helix</keyword>
<proteinExistence type="inferred from homology"/>
<protein>
    <recommendedName>
        <fullName evidence="10">Family A G protein-coupled receptor-like protein</fullName>
    </recommendedName>
</protein>
<feature type="transmembrane region" description="Helical" evidence="7">
    <location>
        <begin position="30"/>
        <end position="50"/>
    </location>
</feature>
<comment type="caution">
    <text evidence="8">The sequence shown here is derived from an EMBL/GenBank/DDBJ whole genome shotgun (WGS) entry which is preliminary data.</text>
</comment>
<dbReference type="InterPro" id="IPR043476">
    <property type="entry name" value="Yro2-like_7TM"/>
</dbReference>
<feature type="compositionally biased region" description="Low complexity" evidence="6">
    <location>
        <begin position="276"/>
        <end position="298"/>
    </location>
</feature>
<evidence type="ECO:0000313" key="9">
    <source>
        <dbReference type="Proteomes" id="UP001583186"/>
    </source>
</evidence>
<keyword evidence="5 7" id="KW-0472">Membrane</keyword>
<reference evidence="8 9" key="1">
    <citation type="journal article" date="2024" name="IMA Fungus">
        <title>IMA Genome - F19 : A genome assembly and annotation guide to empower mycologists, including annotated draft genome sequences of Ceratocystis pirilliformis, Diaporthe australafricana, Fusarium ophioides, Paecilomyces lecythidis, and Sporothrix stenoceras.</title>
        <authorList>
            <person name="Aylward J."/>
            <person name="Wilson A.M."/>
            <person name="Visagie C.M."/>
            <person name="Spraker J."/>
            <person name="Barnes I."/>
            <person name="Buitendag C."/>
            <person name="Ceriani C."/>
            <person name="Del Mar Angel L."/>
            <person name="du Plessis D."/>
            <person name="Fuchs T."/>
            <person name="Gasser K."/>
            <person name="Kramer D."/>
            <person name="Li W."/>
            <person name="Munsamy K."/>
            <person name="Piso A."/>
            <person name="Price J.L."/>
            <person name="Sonnekus B."/>
            <person name="Thomas C."/>
            <person name="van der Nest A."/>
            <person name="van Dijk A."/>
            <person name="van Heerden A."/>
            <person name="van Vuuren N."/>
            <person name="Yilmaz N."/>
            <person name="Duong T.A."/>
            <person name="van der Merwe N.A."/>
            <person name="Wingfield M.J."/>
            <person name="Wingfield B.D."/>
        </authorList>
    </citation>
    <scope>NUCLEOTIDE SEQUENCE [LARGE SCALE GENOMIC DNA]</scope>
    <source>
        <strain evidence="8 9">CMW 5346</strain>
    </source>
</reference>
<feature type="transmembrane region" description="Helical" evidence="7">
    <location>
        <begin position="222"/>
        <end position="244"/>
    </location>
</feature>
<dbReference type="EMBL" id="JAWCUI010000072">
    <property type="protein sequence ID" value="KAL1889578.1"/>
    <property type="molecule type" value="Genomic_DNA"/>
</dbReference>
<feature type="transmembrane region" description="Helical" evidence="7">
    <location>
        <begin position="156"/>
        <end position="177"/>
    </location>
</feature>
<comment type="subcellular location">
    <subcellularLocation>
        <location evidence="1">Membrane</location>
        <topology evidence="1">Multi-pass membrane protein</topology>
    </subcellularLocation>
</comment>
<accession>A0ABR3YN07</accession>
<dbReference type="Gene3D" id="1.20.1070.10">
    <property type="entry name" value="Rhodopsin 7-helix transmembrane proteins"/>
    <property type="match status" value="1"/>
</dbReference>
<dbReference type="Proteomes" id="UP001583186">
    <property type="component" value="Unassembled WGS sequence"/>
</dbReference>
<evidence type="ECO:0000313" key="8">
    <source>
        <dbReference type="EMBL" id="KAL1889578.1"/>
    </source>
</evidence>
<dbReference type="InterPro" id="IPR001425">
    <property type="entry name" value="Arc/bac/fun_rhodopsins"/>
</dbReference>
<dbReference type="CDD" id="cd15239">
    <property type="entry name" value="7tm_YRO2_fungal-like"/>
    <property type="match status" value="1"/>
</dbReference>
<keyword evidence="9" id="KW-1185">Reference proteome</keyword>
<keyword evidence="3 7" id="KW-0812">Transmembrane</keyword>
<evidence type="ECO:0000256" key="3">
    <source>
        <dbReference type="ARBA" id="ARBA00022692"/>
    </source>
</evidence>
<name>A0ABR3YN07_9PEZI</name>
<dbReference type="Pfam" id="PF01036">
    <property type="entry name" value="Bac_rhodopsin"/>
    <property type="match status" value="1"/>
</dbReference>
<evidence type="ECO:0000256" key="5">
    <source>
        <dbReference type="ARBA" id="ARBA00023136"/>
    </source>
</evidence>
<dbReference type="PRINTS" id="PR00251">
    <property type="entry name" value="BACTRLOPSIN"/>
</dbReference>
<feature type="transmembrane region" description="Helical" evidence="7">
    <location>
        <begin position="62"/>
        <end position="85"/>
    </location>
</feature>
<evidence type="ECO:0000256" key="7">
    <source>
        <dbReference type="SAM" id="Phobius"/>
    </source>
</evidence>
<feature type="transmembrane region" description="Helical" evidence="7">
    <location>
        <begin position="189"/>
        <end position="210"/>
    </location>
</feature>
<organism evidence="8 9">
    <name type="scientific">Sporothrix stenoceras</name>
    <dbReference type="NCBI Taxonomy" id="5173"/>
    <lineage>
        <taxon>Eukaryota</taxon>
        <taxon>Fungi</taxon>
        <taxon>Dikarya</taxon>
        <taxon>Ascomycota</taxon>
        <taxon>Pezizomycotina</taxon>
        <taxon>Sordariomycetes</taxon>
        <taxon>Sordariomycetidae</taxon>
        <taxon>Ophiostomatales</taxon>
        <taxon>Ophiostomataceae</taxon>
        <taxon>Sporothrix</taxon>
    </lineage>
</organism>
<feature type="transmembrane region" description="Helical" evidence="7">
    <location>
        <begin position="105"/>
        <end position="123"/>
    </location>
</feature>
<dbReference type="SMART" id="SM01021">
    <property type="entry name" value="Bac_rhodopsin"/>
    <property type="match status" value="1"/>
</dbReference>
<evidence type="ECO:0000256" key="1">
    <source>
        <dbReference type="ARBA" id="ARBA00004141"/>
    </source>
</evidence>